<evidence type="ECO:0000313" key="1">
    <source>
        <dbReference type="EMBL" id="QHU07450.1"/>
    </source>
</evidence>
<name>A0A6C0JRX3_9ZZZZ</name>
<organism evidence="1">
    <name type="scientific">viral metagenome</name>
    <dbReference type="NCBI Taxonomy" id="1070528"/>
    <lineage>
        <taxon>unclassified sequences</taxon>
        <taxon>metagenomes</taxon>
        <taxon>organismal metagenomes</taxon>
    </lineage>
</organism>
<dbReference type="EMBL" id="MN740684">
    <property type="protein sequence ID" value="QHU07450.1"/>
    <property type="molecule type" value="Genomic_DNA"/>
</dbReference>
<reference evidence="1" key="1">
    <citation type="journal article" date="2020" name="Nature">
        <title>Giant virus diversity and host interactions through global metagenomics.</title>
        <authorList>
            <person name="Schulz F."/>
            <person name="Roux S."/>
            <person name="Paez-Espino D."/>
            <person name="Jungbluth S."/>
            <person name="Walsh D.A."/>
            <person name="Denef V.J."/>
            <person name="McMahon K.D."/>
            <person name="Konstantinidis K.T."/>
            <person name="Eloe-Fadrosh E.A."/>
            <person name="Kyrpides N.C."/>
            <person name="Woyke T."/>
        </authorList>
    </citation>
    <scope>NUCLEOTIDE SEQUENCE</scope>
    <source>
        <strain evidence="1">GVMAG-S-1040241-154</strain>
    </source>
</reference>
<dbReference type="AlphaFoldDB" id="A0A6C0JRX3"/>
<sequence>MKKYLFYIFLLVNIYESLSFVPSNFYKITQKSKSSLNLNKNRNNLFDLCENKNERVFNYNITVFNKPEIVYYEWLNFIWYNYYTFDIVEGDLYGNNSIRQFSNLNQKIIDVSYPNYIKYKEVELFNFKYTYGEVFFNKTETNDTIIEWKINSNSFIPFIDIIYDKLIDSQLKYLKKIIDRKKYQGYLQ</sequence>
<evidence type="ECO:0008006" key="2">
    <source>
        <dbReference type="Google" id="ProtNLM"/>
    </source>
</evidence>
<protein>
    <recommendedName>
        <fullName evidence="2">Coenzyme Q-binding protein COQ10 START domain-containing protein</fullName>
    </recommendedName>
</protein>
<accession>A0A6C0JRX3</accession>
<proteinExistence type="predicted"/>